<protein>
    <recommendedName>
        <fullName evidence="2">YjiS-like domain-containing protein</fullName>
    </recommendedName>
</protein>
<dbReference type="Pfam" id="PF06568">
    <property type="entry name" value="YjiS-like"/>
    <property type="match status" value="1"/>
</dbReference>
<sequence>MTHSQTKTAYFAHDLATRSTLPAFATLAINVAHVIVVWNDRAKARKVLRNMSPERLADIGITPSQAGQECQKRFWHA</sequence>
<comment type="caution">
    <text evidence="3">The sequence shown here is derived from an EMBL/GenBank/DDBJ whole genome shotgun (WGS) entry which is preliminary data.</text>
</comment>
<dbReference type="Proteomes" id="UP000231516">
    <property type="component" value="Unassembled WGS sequence"/>
</dbReference>
<evidence type="ECO:0000259" key="2">
    <source>
        <dbReference type="Pfam" id="PF06568"/>
    </source>
</evidence>
<proteinExistence type="predicted"/>
<name>A0A2G5K8M8_9RHOB</name>
<keyword evidence="1" id="KW-0812">Transmembrane</keyword>
<organism evidence="3 4">
    <name type="scientific">Paramylibacter kogurei</name>
    <dbReference type="NCBI Taxonomy" id="1889778"/>
    <lineage>
        <taxon>Bacteria</taxon>
        <taxon>Pseudomonadati</taxon>
        <taxon>Pseudomonadota</taxon>
        <taxon>Alphaproteobacteria</taxon>
        <taxon>Rhodobacterales</taxon>
        <taxon>Paracoccaceae</taxon>
        <taxon>Paramylibacter</taxon>
    </lineage>
</organism>
<accession>A0A2G5K8M8</accession>
<keyword evidence="1" id="KW-0472">Membrane</keyword>
<dbReference type="EMBL" id="MDGM01000007">
    <property type="protein sequence ID" value="PIB25891.1"/>
    <property type="molecule type" value="Genomic_DNA"/>
</dbReference>
<evidence type="ECO:0000313" key="3">
    <source>
        <dbReference type="EMBL" id="PIB25891.1"/>
    </source>
</evidence>
<dbReference type="InterPro" id="IPR009506">
    <property type="entry name" value="YjiS-like"/>
</dbReference>
<evidence type="ECO:0000256" key="1">
    <source>
        <dbReference type="SAM" id="Phobius"/>
    </source>
</evidence>
<reference evidence="3 4" key="1">
    <citation type="submission" date="2016-08" db="EMBL/GenBank/DDBJ databases">
        <title>Draft genome of Amylibacter sp. strain 4G11.</title>
        <authorList>
            <person name="Wong S.-K."/>
            <person name="Hamasaki K."/>
            <person name="Yoshizawa S."/>
        </authorList>
    </citation>
    <scope>NUCLEOTIDE SEQUENCE [LARGE SCALE GENOMIC DNA]</scope>
    <source>
        <strain evidence="3 4">4G11</strain>
    </source>
</reference>
<keyword evidence="1" id="KW-1133">Transmembrane helix</keyword>
<dbReference type="AlphaFoldDB" id="A0A2G5K8M8"/>
<gene>
    <name evidence="3" type="ORF">BFP76_12900</name>
</gene>
<keyword evidence="4" id="KW-1185">Reference proteome</keyword>
<dbReference type="RefSeq" id="WP_099591634.1">
    <property type="nucleotide sequence ID" value="NZ_MDGM01000007.1"/>
</dbReference>
<dbReference type="OrthoDB" id="8005167at2"/>
<feature type="transmembrane region" description="Helical" evidence="1">
    <location>
        <begin position="20"/>
        <end position="39"/>
    </location>
</feature>
<feature type="domain" description="YjiS-like" evidence="2">
    <location>
        <begin position="32"/>
        <end position="66"/>
    </location>
</feature>
<evidence type="ECO:0000313" key="4">
    <source>
        <dbReference type="Proteomes" id="UP000231516"/>
    </source>
</evidence>